<dbReference type="Proteomes" id="UP000308600">
    <property type="component" value="Unassembled WGS sequence"/>
</dbReference>
<keyword evidence="2" id="KW-1185">Reference proteome</keyword>
<accession>A0ACD3B4F7</accession>
<sequence length="275" mass="30054">MPKDSPKICDPIVLNDATSESIPPGFAEFPEQTTLSLSRSRHDLSMPEDSPTCGPANDAASDSIQPGFAQYVDHHTSILNRSCHDLAMPKDSPKTCGHGDSHDAASQSSIQPGSAGYLEKNTVILYRSRYDLAMLDDAYATEDTFFEDQIAVQAMLLAGDTDFEEDEDDYEQTPVDDDTVVGIQDRRMNGQKDIGDVLHEIRNMLGSLRPNSTNATGAEEGVIPEPPKKKKRTWRRGKGKKKVKLLNGEQQATNGVGPQDDDDVILYPKIGSSST</sequence>
<protein>
    <submittedName>
        <fullName evidence="1">Uncharacterized protein</fullName>
    </submittedName>
</protein>
<reference evidence="1 2" key="1">
    <citation type="journal article" date="2019" name="Nat. Ecol. Evol.">
        <title>Megaphylogeny resolves global patterns of mushroom evolution.</title>
        <authorList>
            <person name="Varga T."/>
            <person name="Krizsan K."/>
            <person name="Foldi C."/>
            <person name="Dima B."/>
            <person name="Sanchez-Garcia M."/>
            <person name="Sanchez-Ramirez S."/>
            <person name="Szollosi G.J."/>
            <person name="Szarkandi J.G."/>
            <person name="Papp V."/>
            <person name="Albert L."/>
            <person name="Andreopoulos W."/>
            <person name="Angelini C."/>
            <person name="Antonin V."/>
            <person name="Barry K.W."/>
            <person name="Bougher N.L."/>
            <person name="Buchanan P."/>
            <person name="Buyck B."/>
            <person name="Bense V."/>
            <person name="Catcheside P."/>
            <person name="Chovatia M."/>
            <person name="Cooper J."/>
            <person name="Damon W."/>
            <person name="Desjardin D."/>
            <person name="Finy P."/>
            <person name="Geml J."/>
            <person name="Haridas S."/>
            <person name="Hughes K."/>
            <person name="Justo A."/>
            <person name="Karasinski D."/>
            <person name="Kautmanova I."/>
            <person name="Kiss B."/>
            <person name="Kocsube S."/>
            <person name="Kotiranta H."/>
            <person name="LaButti K.M."/>
            <person name="Lechner B.E."/>
            <person name="Liimatainen K."/>
            <person name="Lipzen A."/>
            <person name="Lukacs Z."/>
            <person name="Mihaltcheva S."/>
            <person name="Morgado L.N."/>
            <person name="Niskanen T."/>
            <person name="Noordeloos M.E."/>
            <person name="Ohm R.A."/>
            <person name="Ortiz-Santana B."/>
            <person name="Ovrebo C."/>
            <person name="Racz N."/>
            <person name="Riley R."/>
            <person name="Savchenko A."/>
            <person name="Shiryaev A."/>
            <person name="Soop K."/>
            <person name="Spirin V."/>
            <person name="Szebenyi C."/>
            <person name="Tomsovsky M."/>
            <person name="Tulloss R.E."/>
            <person name="Uehling J."/>
            <person name="Grigoriev I.V."/>
            <person name="Vagvolgyi C."/>
            <person name="Papp T."/>
            <person name="Martin F.M."/>
            <person name="Miettinen O."/>
            <person name="Hibbett D.S."/>
            <person name="Nagy L.G."/>
        </authorList>
    </citation>
    <scope>NUCLEOTIDE SEQUENCE [LARGE SCALE GENOMIC DNA]</scope>
    <source>
        <strain evidence="1 2">NL-1719</strain>
    </source>
</reference>
<evidence type="ECO:0000313" key="2">
    <source>
        <dbReference type="Proteomes" id="UP000308600"/>
    </source>
</evidence>
<gene>
    <name evidence="1" type="ORF">BDN72DRAFT_297590</name>
</gene>
<evidence type="ECO:0000313" key="1">
    <source>
        <dbReference type="EMBL" id="TFK72776.1"/>
    </source>
</evidence>
<proteinExistence type="predicted"/>
<organism evidence="1 2">
    <name type="scientific">Pluteus cervinus</name>
    <dbReference type="NCBI Taxonomy" id="181527"/>
    <lineage>
        <taxon>Eukaryota</taxon>
        <taxon>Fungi</taxon>
        <taxon>Dikarya</taxon>
        <taxon>Basidiomycota</taxon>
        <taxon>Agaricomycotina</taxon>
        <taxon>Agaricomycetes</taxon>
        <taxon>Agaricomycetidae</taxon>
        <taxon>Agaricales</taxon>
        <taxon>Pluteineae</taxon>
        <taxon>Pluteaceae</taxon>
        <taxon>Pluteus</taxon>
    </lineage>
</organism>
<dbReference type="EMBL" id="ML208282">
    <property type="protein sequence ID" value="TFK72776.1"/>
    <property type="molecule type" value="Genomic_DNA"/>
</dbReference>
<name>A0ACD3B4F7_9AGAR</name>